<evidence type="ECO:0000259" key="6">
    <source>
        <dbReference type="PROSITE" id="PS51046"/>
    </source>
</evidence>
<keyword evidence="2" id="KW-1015">Disulfide bond</keyword>
<reference evidence="7" key="1">
    <citation type="submission" date="2013-02" db="EMBL/GenBank/DDBJ databases">
        <title>Molecular phylogeny and evolution of the proteins encoded by coleoid (cuttlefish, octopus, squid) posterior venom glands.</title>
        <authorList>
            <person name="Fry B.G."/>
        </authorList>
    </citation>
    <scope>NUCLEOTIDE SEQUENCE</scope>
    <source>
        <tissue evidence="7">Posterior venom gland</tissue>
    </source>
</reference>
<dbReference type="SUPFAM" id="SSF57535">
    <property type="entry name" value="Complement control module/SCR domain"/>
    <property type="match status" value="1"/>
</dbReference>
<dbReference type="GO" id="GO:0008270">
    <property type="term" value="F:zinc ion binding"/>
    <property type="evidence" value="ECO:0007669"/>
    <property type="project" value="InterPro"/>
</dbReference>
<protein>
    <submittedName>
        <fullName evidence="7">GON-Sep-2</fullName>
    </submittedName>
</protein>
<organism evidence="7">
    <name type="scientific">Acanthosepion pharaonis</name>
    <name type="common">Pharaoh cuttlefish</name>
    <name type="synonym">Sepia pharaonis</name>
    <dbReference type="NCBI Taxonomy" id="158019"/>
    <lineage>
        <taxon>Eukaryota</taxon>
        <taxon>Metazoa</taxon>
        <taxon>Spiralia</taxon>
        <taxon>Lophotrochozoa</taxon>
        <taxon>Mollusca</taxon>
        <taxon>Cephalopoda</taxon>
        <taxon>Coleoidea</taxon>
        <taxon>Decapodiformes</taxon>
        <taxon>Sepiida</taxon>
        <taxon>Sepiina</taxon>
        <taxon>Sepiidae</taxon>
        <taxon>Acanthosepion</taxon>
    </lineage>
</organism>
<dbReference type="PROSITE" id="PS51046">
    <property type="entry name" value="GON"/>
    <property type="match status" value="1"/>
</dbReference>
<name>R4FJA6_ACAPH</name>
<feature type="chain" id="PRO_5004365535" evidence="4">
    <location>
        <begin position="17"/>
        <end position="291"/>
    </location>
</feature>
<dbReference type="Pfam" id="PF08685">
    <property type="entry name" value="GON"/>
    <property type="match status" value="1"/>
</dbReference>
<evidence type="ECO:0000313" key="7">
    <source>
        <dbReference type="EMBL" id="JAA74616.1"/>
    </source>
</evidence>
<dbReference type="Gene3D" id="2.10.70.10">
    <property type="entry name" value="Complement Module, domain 1"/>
    <property type="match status" value="1"/>
</dbReference>
<evidence type="ECO:0000259" key="5">
    <source>
        <dbReference type="PROSITE" id="PS50923"/>
    </source>
</evidence>
<feature type="domain" description="Sushi" evidence="5">
    <location>
        <begin position="29"/>
        <end position="82"/>
    </location>
</feature>
<accession>R4FJA6</accession>
<feature type="signal peptide" evidence="4">
    <location>
        <begin position="1"/>
        <end position="16"/>
    </location>
</feature>
<evidence type="ECO:0000256" key="4">
    <source>
        <dbReference type="SAM" id="SignalP"/>
    </source>
</evidence>
<dbReference type="InterPro" id="IPR012314">
    <property type="entry name" value="Pept_M12B_GON-ADAMTSs"/>
</dbReference>
<sequence length="291" mass="32770">MILVFLPLIWSGTVNAEDTVLANTDKKEVNCGSPPRLDFKMVSYITTNYKSQAEYRCGLGETFLSTCGIDGKWSKPNGTCKRPTTCKEFKKCGEIVTDGEYWIYPTGLHGKKLKVYCSGMQTEHPKEYISLMRENFSFYPAKKPWFFCVTRSNLEWQHPGKTLFKKIRINPENLKVNRTDFQFAELVPKSGKARWSYGVAADCLFEKGSSCKSQGEMRIDLTGTGLAVDRRVSWTNFGTNSRIAEFKRLKNGQVVTARCGGHCGGCKPLCIKLIAAKTGFVENPARECEEL</sequence>
<dbReference type="InterPro" id="IPR000436">
    <property type="entry name" value="Sushi_SCR_CCP_dom"/>
</dbReference>
<dbReference type="Pfam" id="PF00084">
    <property type="entry name" value="Sushi"/>
    <property type="match status" value="1"/>
</dbReference>
<evidence type="ECO:0000256" key="1">
    <source>
        <dbReference type="ARBA" id="ARBA00022723"/>
    </source>
</evidence>
<dbReference type="AlphaFoldDB" id="R4FJA6"/>
<dbReference type="InterPro" id="IPR035976">
    <property type="entry name" value="Sushi/SCR/CCP_sf"/>
</dbReference>
<keyword evidence="4" id="KW-0732">Signal</keyword>
<feature type="domain" description="GON" evidence="6">
    <location>
        <begin position="82"/>
        <end position="279"/>
    </location>
</feature>
<keyword evidence="1" id="KW-0479">Metal-binding</keyword>
<comment type="caution">
    <text evidence="3">Lacks conserved residue(s) required for the propagation of feature annotation.</text>
</comment>
<dbReference type="PROSITE" id="PS50923">
    <property type="entry name" value="SUSHI"/>
    <property type="match status" value="1"/>
</dbReference>
<proteinExistence type="evidence at transcript level"/>
<evidence type="ECO:0000256" key="3">
    <source>
        <dbReference type="PROSITE-ProRule" id="PRU00302"/>
    </source>
</evidence>
<dbReference type="CDD" id="cd00033">
    <property type="entry name" value="CCP"/>
    <property type="match status" value="1"/>
</dbReference>
<evidence type="ECO:0000256" key="2">
    <source>
        <dbReference type="ARBA" id="ARBA00023157"/>
    </source>
</evidence>
<dbReference type="GO" id="GO:0004222">
    <property type="term" value="F:metalloendopeptidase activity"/>
    <property type="evidence" value="ECO:0007669"/>
    <property type="project" value="InterPro"/>
</dbReference>
<keyword evidence="3" id="KW-0768">Sushi</keyword>
<dbReference type="EMBL" id="GAGP01000004">
    <property type="protein sequence ID" value="JAA74616.1"/>
    <property type="molecule type" value="mRNA"/>
</dbReference>